<evidence type="ECO:0000313" key="5">
    <source>
        <dbReference type="Ensembl" id="ENSLLTP00000008020.1"/>
    </source>
</evidence>
<gene>
    <name evidence="5" type="primary">INKA1</name>
</gene>
<dbReference type="FunFam" id="3.30.200.20:FF:000995">
    <property type="entry name" value="PAK4-inhibitor inka2"/>
    <property type="match status" value="1"/>
</dbReference>
<dbReference type="Pfam" id="PF15342">
    <property type="entry name" value="FAM212"/>
    <property type="match status" value="1"/>
</dbReference>
<dbReference type="Proteomes" id="UP000694406">
    <property type="component" value="Unplaced"/>
</dbReference>
<evidence type="ECO:0000256" key="3">
    <source>
        <dbReference type="ARBA" id="ARBA00023242"/>
    </source>
</evidence>
<dbReference type="AlphaFoldDB" id="A0A8C5RWI4"/>
<reference evidence="5" key="2">
    <citation type="submission" date="2025-09" db="UniProtKB">
        <authorList>
            <consortium name="Ensembl"/>
        </authorList>
    </citation>
    <scope>IDENTIFICATION</scope>
</reference>
<organism evidence="5 6">
    <name type="scientific">Laticauda laticaudata</name>
    <name type="common">Blue-ringed sea krait</name>
    <name type="synonym">Blue-lipped sea krait</name>
    <dbReference type="NCBI Taxonomy" id="8630"/>
    <lineage>
        <taxon>Eukaryota</taxon>
        <taxon>Metazoa</taxon>
        <taxon>Chordata</taxon>
        <taxon>Craniata</taxon>
        <taxon>Vertebrata</taxon>
        <taxon>Euteleostomi</taxon>
        <taxon>Lepidosauria</taxon>
        <taxon>Squamata</taxon>
        <taxon>Bifurcata</taxon>
        <taxon>Unidentata</taxon>
        <taxon>Episquamata</taxon>
        <taxon>Toxicofera</taxon>
        <taxon>Serpentes</taxon>
        <taxon>Colubroidea</taxon>
        <taxon>Elapidae</taxon>
        <taxon>Laticaudinae</taxon>
        <taxon>Laticauda</taxon>
    </lineage>
</organism>
<sequence length="415" mass="45665">MGSLIKLHPVRQARVSKAALFGPRSLAVGRAKGDQISGAHWLLVPEKGRGPLLNQKGLRSAALGGGGETGRSEGESFRRLLRWSQSEPLAGPRGRFPCAVASGAAPALGMHSARLDAFVSHLRAEVLCMKESSEVLRGQMQCMMRTLHDLKRAHDRELRLEPQEIRLPLALPSSKSCISARISSISEADSACCLEGAVEEEVAFSPPSSERSLEFDSGYSEVSGNSWRDEEGPPPLRASKLSSGGFLRRRVPVRRPRPKSASDACLERWRDGEPSDAGDWTVSLLSQSRNRQPLVLGDNCFADLVENWMDLPEESAERGWLQRWLAKPHGFLLNLSGNVRRRLAGISRTERTKQDRDGTKRFSCPAGLDGRPSFPYFHQSHANISELSTDCSSFAALMNCRSRQPIICNDVIGYI</sequence>
<dbReference type="InterPro" id="IPR039201">
    <property type="entry name" value="Inka"/>
</dbReference>
<name>A0A8C5RWI4_LATLA</name>
<comment type="subcellular location">
    <subcellularLocation>
        <location evidence="1">Nucleus</location>
    </subcellularLocation>
</comment>
<evidence type="ECO:0000256" key="2">
    <source>
        <dbReference type="ARBA" id="ARBA00008302"/>
    </source>
</evidence>
<dbReference type="Gene3D" id="3.30.200.20">
    <property type="entry name" value="Phosphorylase Kinase, domain 1"/>
    <property type="match status" value="1"/>
</dbReference>
<keyword evidence="3" id="KW-0539">Nucleus</keyword>
<dbReference type="GO" id="GO:0005634">
    <property type="term" value="C:nucleus"/>
    <property type="evidence" value="ECO:0007669"/>
    <property type="project" value="UniProtKB-SubCell"/>
</dbReference>
<reference evidence="5" key="1">
    <citation type="submission" date="2025-08" db="UniProtKB">
        <authorList>
            <consortium name="Ensembl"/>
        </authorList>
    </citation>
    <scope>IDENTIFICATION</scope>
</reference>
<dbReference type="GeneTree" id="ENSGT00530000063849"/>
<dbReference type="PANTHER" id="PTHR28615">
    <property type="entry name" value="PAK4-INHIBITOR INKA1-RELATED"/>
    <property type="match status" value="1"/>
</dbReference>
<feature type="domain" description="FAM212" evidence="4">
    <location>
        <begin position="256"/>
        <end position="313"/>
    </location>
</feature>
<dbReference type="InterPro" id="IPR029267">
    <property type="entry name" value="FAM212"/>
</dbReference>
<evidence type="ECO:0000259" key="4">
    <source>
        <dbReference type="Pfam" id="PF15342"/>
    </source>
</evidence>
<protein>
    <submittedName>
        <fullName evidence="5">Inka box actin regulator 1</fullName>
    </submittedName>
</protein>
<comment type="similarity">
    <text evidence="2">Belongs to the INKA family.</text>
</comment>
<keyword evidence="6" id="KW-1185">Reference proteome</keyword>
<dbReference type="GO" id="GO:0019901">
    <property type="term" value="F:protein kinase binding"/>
    <property type="evidence" value="ECO:0007669"/>
    <property type="project" value="TreeGrafter"/>
</dbReference>
<evidence type="ECO:0000256" key="1">
    <source>
        <dbReference type="ARBA" id="ARBA00004123"/>
    </source>
</evidence>
<accession>A0A8C5RWI4</accession>
<dbReference type="GO" id="GO:0030291">
    <property type="term" value="F:protein serine/threonine kinase inhibitor activity"/>
    <property type="evidence" value="ECO:0007669"/>
    <property type="project" value="InterPro"/>
</dbReference>
<proteinExistence type="inferred from homology"/>
<dbReference type="PANTHER" id="PTHR28615:SF1">
    <property type="entry name" value="PAK4-INHIBITOR INKA1"/>
    <property type="match status" value="1"/>
</dbReference>
<dbReference type="Ensembl" id="ENSLLTT00000008316.1">
    <property type="protein sequence ID" value="ENSLLTP00000008020.1"/>
    <property type="gene ID" value="ENSLLTG00000006080.1"/>
</dbReference>
<evidence type="ECO:0000313" key="6">
    <source>
        <dbReference type="Proteomes" id="UP000694406"/>
    </source>
</evidence>